<name>A0A849VCU1_9GAMM</name>
<dbReference type="AlphaFoldDB" id="A0A849VCU1"/>
<dbReference type="InterPro" id="IPR002035">
    <property type="entry name" value="VWF_A"/>
</dbReference>
<proteinExistence type="predicted"/>
<dbReference type="InterPro" id="IPR036465">
    <property type="entry name" value="vWFA_dom_sf"/>
</dbReference>
<sequence>MRKLLVYFTLLITNAAFADDIELYLKRNVNAPQTPKVMIIFDTSGSMAFSSITGDSCGYDYGRDRYILCPDNRLGVAKNAIAKLINDNADIDFGLMRFNGSNGGYILAGLGANRSTILNQVSSLEANGATPLSETLWESYLYLSGRTRYYSWFWPSADQDTSVERYGHYISPFEAIANDPNVCGSSANVIIMTDGEPSNDSDSDLSIISEYLATFSILPTTLHSSYLPALAEVIHQRDDLYTLRGGSVKDRGRVYTIGFGRGMDAGGIEILEKTAELGGGVYTQANTASELSEALKNQLDNIRELNDSFTSPSIATSSSDQTQSGKALYYTMFLASPNARWQGNLKKLEFSNNNVVDMHGAAALDENGLIKAGATTFWSESGSQDGNSVKRGGVNERLQKQSQRTIYSDYGSGTLREFSAAEGKRQYRRWKAFADKLKIGNISGRKKTNVEQLINWVYGQDVDDEDKDGNTSERRESIFGDPLHSKPVTMDYGNGDIRVIVGTNAGLLHMFKDEGKTVSESWAFIPEDLFDILHSTRVSKADTKLYGMDGPLTVYFHDINQDQKVNGEDKVWLFAGMRRGGNRYYAFDITTPDSPTLLWGGPIVGGTDGDFKELAQTWSKPQVTFIEKQGNSPVLIFAAGYDTNKDSNGKSLDSVGRGIFIVDAKTGSLVWSLTPKTGFKGKHSIPGDVEILDSNYDGYTDRLYFADTGGDVWRVDMPGANPNDADTKWTHFKLAELADVGATGDRRFFYKPAVANTYFSKVTRTTVSGTTFKTRKDTPYEAILLGSGNRSRPTLNGVRDYLFMIRDENTVTQSFQSNVPEPIKINNLMDISNDPFAAKLSDLEGFTDVEVTLGSFHGWKYALSANEKSLAAPTVVGGVAYFTSFTPPATVSRCEASAGKGGLYAFHLHYGTQVYDKLKYETTPVVPDTPKKYVSCENGNGTDCETVVRMVGPAIKKGEGSGQGKGPVVGTPWKAAGIVTEAQPVVINGKINLIREQVDFGLKTRQMFIYKKEENDEK</sequence>
<reference evidence="6 7" key="1">
    <citation type="submission" date="2020-04" db="EMBL/GenBank/DDBJ databases">
        <title>Pseudoalteromonas caenipelagi sp. nov., isolated from a tidal flat.</title>
        <authorList>
            <person name="Park S."/>
            <person name="Yoon J.-H."/>
        </authorList>
    </citation>
    <scope>NUCLEOTIDE SEQUENCE [LARGE SCALE GENOMIC DNA]</scope>
    <source>
        <strain evidence="6 7">JBTF-M23</strain>
    </source>
</reference>
<dbReference type="SUPFAM" id="SSF53300">
    <property type="entry name" value="vWA-like"/>
    <property type="match status" value="1"/>
</dbReference>
<keyword evidence="4" id="KW-0732">Signal</keyword>
<feature type="chain" id="PRO_5032738671" evidence="4">
    <location>
        <begin position="19"/>
        <end position="1018"/>
    </location>
</feature>
<organism evidence="6 7">
    <name type="scientific">Pseudoalteromonas caenipelagi</name>
    <dbReference type="NCBI Taxonomy" id="2726988"/>
    <lineage>
        <taxon>Bacteria</taxon>
        <taxon>Pseudomonadati</taxon>
        <taxon>Pseudomonadota</taxon>
        <taxon>Gammaproteobacteria</taxon>
        <taxon>Alteromonadales</taxon>
        <taxon>Pseudoalteromonadaceae</taxon>
        <taxon>Pseudoalteromonas</taxon>
    </lineage>
</organism>
<dbReference type="PROSITE" id="PS50234">
    <property type="entry name" value="VWFA"/>
    <property type="match status" value="1"/>
</dbReference>
<keyword evidence="7" id="KW-1185">Reference proteome</keyword>
<dbReference type="Pfam" id="PF05567">
    <property type="entry name" value="T4P_PilY1"/>
    <property type="match status" value="1"/>
</dbReference>
<evidence type="ECO:0000256" key="2">
    <source>
        <dbReference type="ARBA" id="ARBA00022837"/>
    </source>
</evidence>
<feature type="region of interest" description="Disordered" evidence="3">
    <location>
        <begin position="380"/>
        <end position="400"/>
    </location>
</feature>
<dbReference type="Proteomes" id="UP000586305">
    <property type="component" value="Unassembled WGS sequence"/>
</dbReference>
<dbReference type="InterPro" id="IPR008707">
    <property type="entry name" value="B-propeller_PilY1"/>
</dbReference>
<evidence type="ECO:0000256" key="3">
    <source>
        <dbReference type="SAM" id="MobiDB-lite"/>
    </source>
</evidence>
<gene>
    <name evidence="6" type="ORF">HG263_08790</name>
</gene>
<evidence type="ECO:0000313" key="6">
    <source>
        <dbReference type="EMBL" id="NOU50638.1"/>
    </source>
</evidence>
<keyword evidence="1" id="KW-0479">Metal-binding</keyword>
<accession>A0A849VCU1</accession>
<dbReference type="Gene3D" id="3.40.50.410">
    <property type="entry name" value="von Willebrand factor, type A domain"/>
    <property type="match status" value="1"/>
</dbReference>
<protein>
    <submittedName>
        <fullName evidence="6">Pilin biogenesis protein</fullName>
    </submittedName>
</protein>
<dbReference type="EMBL" id="JABBPG010000003">
    <property type="protein sequence ID" value="NOU50638.1"/>
    <property type="molecule type" value="Genomic_DNA"/>
</dbReference>
<evidence type="ECO:0000259" key="5">
    <source>
        <dbReference type="PROSITE" id="PS50234"/>
    </source>
</evidence>
<evidence type="ECO:0000256" key="1">
    <source>
        <dbReference type="ARBA" id="ARBA00022723"/>
    </source>
</evidence>
<evidence type="ECO:0000256" key="4">
    <source>
        <dbReference type="SAM" id="SignalP"/>
    </source>
</evidence>
<keyword evidence="2" id="KW-0106">Calcium</keyword>
<dbReference type="GO" id="GO:0046872">
    <property type="term" value="F:metal ion binding"/>
    <property type="evidence" value="ECO:0007669"/>
    <property type="project" value="UniProtKB-KW"/>
</dbReference>
<dbReference type="RefSeq" id="WP_171625722.1">
    <property type="nucleotide sequence ID" value="NZ_JABBPG010000003.1"/>
</dbReference>
<feature type="signal peptide" evidence="4">
    <location>
        <begin position="1"/>
        <end position="18"/>
    </location>
</feature>
<feature type="domain" description="VWFA" evidence="5">
    <location>
        <begin position="36"/>
        <end position="302"/>
    </location>
</feature>
<comment type="caution">
    <text evidence="6">The sequence shown here is derived from an EMBL/GenBank/DDBJ whole genome shotgun (WGS) entry which is preliminary data.</text>
</comment>
<evidence type="ECO:0000313" key="7">
    <source>
        <dbReference type="Proteomes" id="UP000586305"/>
    </source>
</evidence>